<evidence type="ECO:0000259" key="6">
    <source>
        <dbReference type="PROSITE" id="PS50112"/>
    </source>
</evidence>
<evidence type="ECO:0000313" key="8">
    <source>
        <dbReference type="EMBL" id="RCX05312.1"/>
    </source>
</evidence>
<dbReference type="GO" id="GO:0006355">
    <property type="term" value="P:regulation of DNA-templated transcription"/>
    <property type="evidence" value="ECO:0007669"/>
    <property type="project" value="InterPro"/>
</dbReference>
<dbReference type="SUPFAM" id="SSF55785">
    <property type="entry name" value="PYP-like sensor domain (PAS domain)"/>
    <property type="match status" value="2"/>
</dbReference>
<dbReference type="PROSITE" id="PS50113">
    <property type="entry name" value="PAC"/>
    <property type="match status" value="1"/>
</dbReference>
<dbReference type="InterPro" id="IPR052162">
    <property type="entry name" value="Sensor_kinase/Photoreceptor"/>
</dbReference>
<evidence type="ECO:0000256" key="3">
    <source>
        <dbReference type="ARBA" id="ARBA00022553"/>
    </source>
</evidence>
<dbReference type="EMBL" id="QPJS01000001">
    <property type="protein sequence ID" value="RCX05312.1"/>
    <property type="molecule type" value="Genomic_DNA"/>
</dbReference>
<gene>
    <name evidence="8" type="ORF">DES35_101597</name>
</gene>
<comment type="caution">
    <text evidence="8">The sequence shown here is derived from an EMBL/GenBank/DDBJ whole genome shotgun (WGS) entry which is preliminary data.</text>
</comment>
<keyword evidence="3" id="KW-0597">Phosphoprotein</keyword>
<dbReference type="SMART" id="SM00091">
    <property type="entry name" value="PAS"/>
    <property type="match status" value="3"/>
</dbReference>
<protein>
    <recommendedName>
        <fullName evidence="2">histidine kinase</fullName>
        <ecNumber evidence="2">2.7.13.3</ecNumber>
    </recommendedName>
</protein>
<proteinExistence type="predicted"/>
<dbReference type="Pfam" id="PF00989">
    <property type="entry name" value="PAS"/>
    <property type="match status" value="2"/>
</dbReference>
<evidence type="ECO:0000256" key="2">
    <source>
        <dbReference type="ARBA" id="ARBA00012438"/>
    </source>
</evidence>
<keyword evidence="9" id="KW-1185">Reference proteome</keyword>
<dbReference type="InterPro" id="IPR035965">
    <property type="entry name" value="PAS-like_dom_sf"/>
</dbReference>
<dbReference type="EC" id="2.7.13.3" evidence="2"/>
<reference evidence="8 9" key="1">
    <citation type="submission" date="2018-07" db="EMBL/GenBank/DDBJ databases">
        <title>Genomic Encyclopedia of Type Strains, Phase IV (KMG-IV): sequencing the most valuable type-strain genomes for metagenomic binning, comparative biology and taxonomic classification.</title>
        <authorList>
            <person name="Goeker M."/>
        </authorList>
    </citation>
    <scope>NUCLEOTIDE SEQUENCE [LARGE SCALE GENOMIC DNA]</scope>
    <source>
        <strain evidence="8 9">DSM 21410</strain>
    </source>
</reference>
<evidence type="ECO:0000256" key="5">
    <source>
        <dbReference type="ARBA" id="ARBA00022777"/>
    </source>
</evidence>
<name>A0A369A7I0_9FLAO</name>
<evidence type="ECO:0000256" key="4">
    <source>
        <dbReference type="ARBA" id="ARBA00022679"/>
    </source>
</evidence>
<dbReference type="Proteomes" id="UP000253517">
    <property type="component" value="Unassembled WGS sequence"/>
</dbReference>
<dbReference type="InterPro" id="IPR000014">
    <property type="entry name" value="PAS"/>
</dbReference>
<dbReference type="AlphaFoldDB" id="A0A369A7I0"/>
<feature type="domain" description="PAS" evidence="6">
    <location>
        <begin position="24"/>
        <end position="64"/>
    </location>
</feature>
<feature type="domain" description="PAC" evidence="7">
    <location>
        <begin position="209"/>
        <end position="259"/>
    </location>
</feature>
<dbReference type="InterPro" id="IPR013767">
    <property type="entry name" value="PAS_fold"/>
</dbReference>
<dbReference type="PROSITE" id="PS50112">
    <property type="entry name" value="PAS"/>
    <property type="match status" value="2"/>
</dbReference>
<keyword evidence="4" id="KW-0808">Transferase</keyword>
<comment type="catalytic activity">
    <reaction evidence="1">
        <text>ATP + protein L-histidine = ADP + protein N-phospho-L-histidine.</text>
        <dbReference type="EC" id="2.7.13.3"/>
    </reaction>
</comment>
<sequence>MIVSVNSESSVEVPDYLHCSKEFPVLITDLKGIIRYINRGYSILYGYSPEEVLGHSAEEQVMNFDFDKMHYTVNQCLNQIGIPQKVLLRKPCKYGKGVHFTEWEFTAIPDTTCKVAAIFCLGKIVTPLYTGESDQIKEEFLTVIDQLSSEAWAFYDCQLKLRLANRKAVQIVKEEFGREPLPGDDAMLYTGGDHAGLMRDAYSRALKGETIQYELTSPNGRSYILTIKPVYSKKSALLGVVHYMVDITQVVQNKKQLNTLSTRYKTLLDQLSGLVLIIEQDGQISFVSENVQSLSGFSKEQVIGKNFLQFVHQDDWELSQTFFKEVFSSQKPNTLAIRTLNSDQTYNWTLVKVGIFEEDGQSRLLVLLINIEETKQKEALIEDFHETFRRIAFLQSHVVRAPLARLLGLTQALENCMIDNRDELEKFIQYIKEAAFELDGVIHQIVKMTTHKD</sequence>
<dbReference type="RefSeq" id="WP_114365737.1">
    <property type="nucleotide sequence ID" value="NZ_BHZF01000001.1"/>
</dbReference>
<dbReference type="InterPro" id="IPR000700">
    <property type="entry name" value="PAS-assoc_C"/>
</dbReference>
<dbReference type="Pfam" id="PF13426">
    <property type="entry name" value="PAS_9"/>
    <property type="match status" value="1"/>
</dbReference>
<keyword evidence="5" id="KW-0418">Kinase</keyword>
<feature type="domain" description="PAS" evidence="6">
    <location>
        <begin position="260"/>
        <end position="330"/>
    </location>
</feature>
<dbReference type="Gene3D" id="3.30.450.20">
    <property type="entry name" value="PAS domain"/>
    <property type="match status" value="3"/>
</dbReference>
<dbReference type="GO" id="GO:0004673">
    <property type="term" value="F:protein histidine kinase activity"/>
    <property type="evidence" value="ECO:0007669"/>
    <property type="project" value="UniProtKB-EC"/>
</dbReference>
<accession>A0A369A7I0</accession>
<evidence type="ECO:0000259" key="7">
    <source>
        <dbReference type="PROSITE" id="PS50113"/>
    </source>
</evidence>
<dbReference type="NCBIfam" id="TIGR00229">
    <property type="entry name" value="sensory_box"/>
    <property type="match status" value="2"/>
</dbReference>
<evidence type="ECO:0000313" key="9">
    <source>
        <dbReference type="Proteomes" id="UP000253517"/>
    </source>
</evidence>
<dbReference type="PANTHER" id="PTHR43304">
    <property type="entry name" value="PHYTOCHROME-LIKE PROTEIN CPH1"/>
    <property type="match status" value="1"/>
</dbReference>
<evidence type="ECO:0000256" key="1">
    <source>
        <dbReference type="ARBA" id="ARBA00000085"/>
    </source>
</evidence>
<dbReference type="CDD" id="cd00130">
    <property type="entry name" value="PAS"/>
    <property type="match status" value="2"/>
</dbReference>
<organism evidence="8 9">
    <name type="scientific">Schleiferia thermophila</name>
    <dbReference type="NCBI Taxonomy" id="884107"/>
    <lineage>
        <taxon>Bacteria</taxon>
        <taxon>Pseudomonadati</taxon>
        <taxon>Bacteroidota</taxon>
        <taxon>Flavobacteriia</taxon>
        <taxon>Flavobacteriales</taxon>
        <taxon>Schleiferiaceae</taxon>
        <taxon>Schleiferia</taxon>
    </lineage>
</organism>
<dbReference type="PANTHER" id="PTHR43304:SF1">
    <property type="entry name" value="PAC DOMAIN-CONTAINING PROTEIN"/>
    <property type="match status" value="1"/>
</dbReference>